<comment type="subcellular location">
    <subcellularLocation>
        <location evidence="2">Cell membrane</location>
        <topology evidence="2">Multi-pass membrane protein</topology>
    </subcellularLocation>
</comment>
<dbReference type="AlphaFoldDB" id="A0A3B0CKM8"/>
<dbReference type="CDD" id="cd00082">
    <property type="entry name" value="HisKA"/>
    <property type="match status" value="1"/>
</dbReference>
<evidence type="ECO:0000256" key="14">
    <source>
        <dbReference type="SAM" id="Phobius"/>
    </source>
</evidence>
<evidence type="ECO:0000259" key="16">
    <source>
        <dbReference type="PROSITE" id="PS50885"/>
    </source>
</evidence>
<evidence type="ECO:0000256" key="3">
    <source>
        <dbReference type="ARBA" id="ARBA00012438"/>
    </source>
</evidence>
<evidence type="ECO:0000256" key="11">
    <source>
        <dbReference type="ARBA" id="ARBA00022989"/>
    </source>
</evidence>
<organism evidence="17 18">
    <name type="scientific">Paenibacillus ginsengarvi</name>
    <dbReference type="NCBI Taxonomy" id="400777"/>
    <lineage>
        <taxon>Bacteria</taxon>
        <taxon>Bacillati</taxon>
        <taxon>Bacillota</taxon>
        <taxon>Bacilli</taxon>
        <taxon>Bacillales</taxon>
        <taxon>Paenibacillaceae</taxon>
        <taxon>Paenibacillus</taxon>
    </lineage>
</organism>
<dbReference type="EMBL" id="RBAH01000004">
    <property type="protein sequence ID" value="RKN85530.1"/>
    <property type="molecule type" value="Genomic_DNA"/>
</dbReference>
<evidence type="ECO:0000256" key="1">
    <source>
        <dbReference type="ARBA" id="ARBA00000085"/>
    </source>
</evidence>
<dbReference type="SUPFAM" id="SSF158472">
    <property type="entry name" value="HAMP domain-like"/>
    <property type="match status" value="1"/>
</dbReference>
<accession>A0A3B0CKM8</accession>
<dbReference type="InterPro" id="IPR003661">
    <property type="entry name" value="HisK_dim/P_dom"/>
</dbReference>
<dbReference type="Proteomes" id="UP000282311">
    <property type="component" value="Unassembled WGS sequence"/>
</dbReference>
<keyword evidence="7 14" id="KW-0812">Transmembrane</keyword>
<dbReference type="FunFam" id="3.30.565.10:FF:000013">
    <property type="entry name" value="Two-component sensor histidine kinase"/>
    <property type="match status" value="1"/>
</dbReference>
<dbReference type="SUPFAM" id="SSF47384">
    <property type="entry name" value="Homodimeric domain of signal transducing histidine kinase"/>
    <property type="match status" value="1"/>
</dbReference>
<dbReference type="OrthoDB" id="9792991at2"/>
<dbReference type="CDD" id="cd00075">
    <property type="entry name" value="HATPase"/>
    <property type="match status" value="1"/>
</dbReference>
<feature type="domain" description="HAMP" evidence="16">
    <location>
        <begin position="107"/>
        <end position="153"/>
    </location>
</feature>
<evidence type="ECO:0000256" key="2">
    <source>
        <dbReference type="ARBA" id="ARBA00004651"/>
    </source>
</evidence>
<proteinExistence type="predicted"/>
<dbReference type="InterPro" id="IPR036890">
    <property type="entry name" value="HATPase_C_sf"/>
</dbReference>
<sequence>MPCFRSLYRALPANSFRGDTRLKSRLLYSLRWKLIGLFVLSLGLSGLSLLGALLVVYIAYDFRIPFIYGLARQLNDMFGIPTVLVVTGILFFVIYTFVLSNKRILYLLRITKAVQRIADGHFDERIPVSYNDELGELASNLNKMAEQLKTSIEDERRAERTKSELITNVSHDLRTPLTSISGYLGLIEQDRYRDEVELRHYVHIAYEKSKRLHTLIDDLFEYTRLSGGGLSLRKSSLDLVEMIGQLTAQFQYEMRMAGMEIRLKFPQGKVPIDADGDKLARVFDNLLANSVNYGKDGIYLDVAVRTEDGAAVVEVINYGEPIPPHDLPHIFDRFFRVEKSRSTDTGGSGLGLAIARQIVELHGGTIRAESDRSRTLFEVRLPLKGAE</sequence>
<dbReference type="SMART" id="SM00388">
    <property type="entry name" value="HisKA"/>
    <property type="match status" value="1"/>
</dbReference>
<comment type="catalytic activity">
    <reaction evidence="1">
        <text>ATP + protein L-histidine = ADP + protein N-phospho-L-histidine.</text>
        <dbReference type="EC" id="2.7.13.3"/>
    </reaction>
</comment>
<keyword evidence="10" id="KW-0067">ATP-binding</keyword>
<evidence type="ECO:0000256" key="10">
    <source>
        <dbReference type="ARBA" id="ARBA00022840"/>
    </source>
</evidence>
<dbReference type="Pfam" id="PF02518">
    <property type="entry name" value="HATPase_c"/>
    <property type="match status" value="1"/>
</dbReference>
<keyword evidence="6" id="KW-0808">Transferase</keyword>
<dbReference type="SUPFAM" id="SSF55874">
    <property type="entry name" value="ATPase domain of HSP90 chaperone/DNA topoisomerase II/histidine kinase"/>
    <property type="match status" value="1"/>
</dbReference>
<dbReference type="PROSITE" id="PS50885">
    <property type="entry name" value="HAMP"/>
    <property type="match status" value="1"/>
</dbReference>
<evidence type="ECO:0000259" key="15">
    <source>
        <dbReference type="PROSITE" id="PS50109"/>
    </source>
</evidence>
<feature type="domain" description="Histidine kinase" evidence="15">
    <location>
        <begin position="168"/>
        <end position="385"/>
    </location>
</feature>
<comment type="caution">
    <text evidence="17">The sequence shown here is derived from an EMBL/GenBank/DDBJ whole genome shotgun (WGS) entry which is preliminary data.</text>
</comment>
<evidence type="ECO:0000256" key="7">
    <source>
        <dbReference type="ARBA" id="ARBA00022692"/>
    </source>
</evidence>
<keyword evidence="8" id="KW-0547">Nucleotide-binding</keyword>
<feature type="transmembrane region" description="Helical" evidence="14">
    <location>
        <begin position="80"/>
        <end position="99"/>
    </location>
</feature>
<evidence type="ECO:0000256" key="9">
    <source>
        <dbReference type="ARBA" id="ARBA00022777"/>
    </source>
</evidence>
<dbReference type="GO" id="GO:0000155">
    <property type="term" value="F:phosphorelay sensor kinase activity"/>
    <property type="evidence" value="ECO:0007669"/>
    <property type="project" value="InterPro"/>
</dbReference>
<dbReference type="Pfam" id="PF00512">
    <property type="entry name" value="HisKA"/>
    <property type="match status" value="1"/>
</dbReference>
<dbReference type="SMART" id="SM00387">
    <property type="entry name" value="HATPase_c"/>
    <property type="match status" value="1"/>
</dbReference>
<keyword evidence="5" id="KW-0597">Phosphoprotein</keyword>
<dbReference type="InterPro" id="IPR036097">
    <property type="entry name" value="HisK_dim/P_sf"/>
</dbReference>
<feature type="transmembrane region" description="Helical" evidence="14">
    <location>
        <begin position="34"/>
        <end position="60"/>
    </location>
</feature>
<keyword evidence="12" id="KW-0902">Two-component regulatory system</keyword>
<evidence type="ECO:0000256" key="13">
    <source>
        <dbReference type="ARBA" id="ARBA00023136"/>
    </source>
</evidence>
<evidence type="ECO:0000313" key="18">
    <source>
        <dbReference type="Proteomes" id="UP000282311"/>
    </source>
</evidence>
<dbReference type="InterPro" id="IPR003594">
    <property type="entry name" value="HATPase_dom"/>
</dbReference>
<dbReference type="InterPro" id="IPR004358">
    <property type="entry name" value="Sig_transdc_His_kin-like_C"/>
</dbReference>
<dbReference type="SMART" id="SM00304">
    <property type="entry name" value="HAMP"/>
    <property type="match status" value="1"/>
</dbReference>
<evidence type="ECO:0000256" key="6">
    <source>
        <dbReference type="ARBA" id="ARBA00022679"/>
    </source>
</evidence>
<dbReference type="GO" id="GO:0005886">
    <property type="term" value="C:plasma membrane"/>
    <property type="evidence" value="ECO:0007669"/>
    <property type="project" value="UniProtKB-SubCell"/>
</dbReference>
<dbReference type="PANTHER" id="PTHR45528:SF1">
    <property type="entry name" value="SENSOR HISTIDINE KINASE CPXA"/>
    <property type="match status" value="1"/>
</dbReference>
<reference evidence="17 18" key="1">
    <citation type="journal article" date="2007" name="Int. J. Syst. Evol. Microbiol.">
        <title>Paenibacillus ginsengarvi sp. nov., isolated from soil from ginseng cultivation.</title>
        <authorList>
            <person name="Yoon M.H."/>
            <person name="Ten L.N."/>
            <person name="Im W.T."/>
        </authorList>
    </citation>
    <scope>NUCLEOTIDE SEQUENCE [LARGE SCALE GENOMIC DNA]</scope>
    <source>
        <strain evidence="17 18">KCTC 13059</strain>
    </source>
</reference>
<evidence type="ECO:0000256" key="8">
    <source>
        <dbReference type="ARBA" id="ARBA00022741"/>
    </source>
</evidence>
<dbReference type="GO" id="GO:0005524">
    <property type="term" value="F:ATP binding"/>
    <property type="evidence" value="ECO:0007669"/>
    <property type="project" value="UniProtKB-KW"/>
</dbReference>
<keyword evidence="4" id="KW-1003">Cell membrane</keyword>
<dbReference type="Gene3D" id="3.30.565.10">
    <property type="entry name" value="Histidine kinase-like ATPase, C-terminal domain"/>
    <property type="match status" value="1"/>
</dbReference>
<evidence type="ECO:0000256" key="12">
    <source>
        <dbReference type="ARBA" id="ARBA00023012"/>
    </source>
</evidence>
<protein>
    <recommendedName>
        <fullName evidence="3">histidine kinase</fullName>
        <ecNumber evidence="3">2.7.13.3</ecNumber>
    </recommendedName>
</protein>
<dbReference type="PRINTS" id="PR00344">
    <property type="entry name" value="BCTRLSENSOR"/>
</dbReference>
<gene>
    <name evidence="17" type="ORF">D7M11_07535</name>
</gene>
<dbReference type="InterPro" id="IPR050398">
    <property type="entry name" value="HssS/ArlS-like"/>
</dbReference>
<evidence type="ECO:0000256" key="5">
    <source>
        <dbReference type="ARBA" id="ARBA00022553"/>
    </source>
</evidence>
<keyword evidence="9 17" id="KW-0418">Kinase</keyword>
<dbReference type="Gene3D" id="1.10.287.130">
    <property type="match status" value="1"/>
</dbReference>
<dbReference type="Pfam" id="PF00672">
    <property type="entry name" value="HAMP"/>
    <property type="match status" value="1"/>
</dbReference>
<dbReference type="CDD" id="cd06225">
    <property type="entry name" value="HAMP"/>
    <property type="match status" value="1"/>
</dbReference>
<keyword evidence="13 14" id="KW-0472">Membrane</keyword>
<name>A0A3B0CKM8_9BACL</name>
<dbReference type="EC" id="2.7.13.3" evidence="3"/>
<dbReference type="Gene3D" id="6.10.340.10">
    <property type="match status" value="1"/>
</dbReference>
<dbReference type="PANTHER" id="PTHR45528">
    <property type="entry name" value="SENSOR HISTIDINE KINASE CPXA"/>
    <property type="match status" value="1"/>
</dbReference>
<keyword evidence="11 14" id="KW-1133">Transmembrane helix</keyword>
<dbReference type="FunFam" id="1.10.287.130:FF:000008">
    <property type="entry name" value="Two-component sensor histidine kinase"/>
    <property type="match status" value="1"/>
</dbReference>
<evidence type="ECO:0000313" key="17">
    <source>
        <dbReference type="EMBL" id="RKN85530.1"/>
    </source>
</evidence>
<dbReference type="InterPro" id="IPR005467">
    <property type="entry name" value="His_kinase_dom"/>
</dbReference>
<evidence type="ECO:0000256" key="4">
    <source>
        <dbReference type="ARBA" id="ARBA00022475"/>
    </source>
</evidence>
<keyword evidence="18" id="KW-1185">Reference proteome</keyword>
<dbReference type="InterPro" id="IPR003660">
    <property type="entry name" value="HAMP_dom"/>
</dbReference>
<dbReference type="PROSITE" id="PS50109">
    <property type="entry name" value="HIS_KIN"/>
    <property type="match status" value="1"/>
</dbReference>